<protein>
    <submittedName>
        <fullName evidence="1">Uncharacterized protein</fullName>
    </submittedName>
</protein>
<reference evidence="1" key="2">
    <citation type="submission" date="2021-10" db="EMBL/GenBank/DDBJ databases">
        <authorList>
            <person name="Piombo E."/>
        </authorList>
    </citation>
    <scope>NUCLEOTIDE SEQUENCE</scope>
</reference>
<reference evidence="1" key="1">
    <citation type="submission" date="2020-04" db="EMBL/GenBank/DDBJ databases">
        <authorList>
            <person name="Broberg M."/>
        </authorList>
    </citation>
    <scope>NUCLEOTIDE SEQUENCE</scope>
</reference>
<keyword evidence="2" id="KW-1185">Reference proteome</keyword>
<accession>A0ACA9UQZ7</accession>
<dbReference type="Proteomes" id="UP000836387">
    <property type="component" value="Unassembled WGS sequence"/>
</dbReference>
<sequence>MSRDKNDDDSSATDVTTSGPSHLVLHSKVFTLAHVYDIADLRKWSIDKFQLVARLQWKSECLLDAAREAYTATPPAVFDMREATVKTFSASLCRVSRGTDVSTAPPTSLVDLHSLLALRPLDKLFIQYFLYQIMVLENIHSAGVVHRDLKLSNILINENCDLKICDFGLAHTQDPLMTGYVSTRYYRAPEIMLTWQKYDAEVDIWSAGCIFAEMLDGEPLFSRKKSYESIFNNHEVARHTH</sequence>
<dbReference type="EMBL" id="CADEHS020000593">
    <property type="protein sequence ID" value="CAG9955485.1"/>
    <property type="molecule type" value="Genomic_DNA"/>
</dbReference>
<organism evidence="1 2">
    <name type="scientific">Clonostachys rosea f. rosea IK726</name>
    <dbReference type="NCBI Taxonomy" id="1349383"/>
    <lineage>
        <taxon>Eukaryota</taxon>
        <taxon>Fungi</taxon>
        <taxon>Dikarya</taxon>
        <taxon>Ascomycota</taxon>
        <taxon>Pezizomycotina</taxon>
        <taxon>Sordariomycetes</taxon>
        <taxon>Hypocreomycetidae</taxon>
        <taxon>Hypocreales</taxon>
        <taxon>Bionectriaceae</taxon>
        <taxon>Clonostachys</taxon>
    </lineage>
</organism>
<name>A0ACA9UQZ7_BIOOC</name>
<comment type="caution">
    <text evidence="1">The sequence shown here is derived from an EMBL/GenBank/DDBJ whole genome shotgun (WGS) entry which is preliminary data.</text>
</comment>
<proteinExistence type="predicted"/>
<evidence type="ECO:0000313" key="1">
    <source>
        <dbReference type="EMBL" id="CAG9955485.1"/>
    </source>
</evidence>
<evidence type="ECO:0000313" key="2">
    <source>
        <dbReference type="Proteomes" id="UP000836387"/>
    </source>
</evidence>
<gene>
    <name evidence="1" type="ORF">CRV2_00019583</name>
</gene>